<dbReference type="CDD" id="cd02970">
    <property type="entry name" value="PRX_like2"/>
    <property type="match status" value="1"/>
</dbReference>
<dbReference type="PROSITE" id="PS51352">
    <property type="entry name" value="THIOREDOXIN_2"/>
    <property type="match status" value="1"/>
</dbReference>
<proteinExistence type="predicted"/>
<dbReference type="PANTHER" id="PTHR42852:SF13">
    <property type="entry name" value="PROTEIN DIPZ"/>
    <property type="match status" value="1"/>
</dbReference>
<dbReference type="AlphaFoldDB" id="A0A4Q7YM78"/>
<organism evidence="2 3">
    <name type="scientific">Fluviicoccus keumensis</name>
    <dbReference type="NCBI Taxonomy" id="1435465"/>
    <lineage>
        <taxon>Bacteria</taxon>
        <taxon>Pseudomonadati</taxon>
        <taxon>Pseudomonadota</taxon>
        <taxon>Gammaproteobacteria</taxon>
        <taxon>Moraxellales</taxon>
        <taxon>Moraxellaceae</taxon>
        <taxon>Fluviicoccus</taxon>
    </lineage>
</organism>
<dbReference type="Pfam" id="PF00578">
    <property type="entry name" value="AhpC-TSA"/>
    <property type="match status" value="1"/>
</dbReference>
<feature type="domain" description="Thioredoxin" evidence="1">
    <location>
        <begin position="3"/>
        <end position="176"/>
    </location>
</feature>
<dbReference type="InterPro" id="IPR000866">
    <property type="entry name" value="AhpC/TSA"/>
</dbReference>
<dbReference type="InterPro" id="IPR013766">
    <property type="entry name" value="Thioredoxin_domain"/>
</dbReference>
<evidence type="ECO:0000259" key="1">
    <source>
        <dbReference type="PROSITE" id="PS51352"/>
    </source>
</evidence>
<evidence type="ECO:0000313" key="3">
    <source>
        <dbReference type="Proteomes" id="UP000292423"/>
    </source>
</evidence>
<dbReference type="PANTHER" id="PTHR42852">
    <property type="entry name" value="THIOL:DISULFIDE INTERCHANGE PROTEIN DSBE"/>
    <property type="match status" value="1"/>
</dbReference>
<comment type="caution">
    <text evidence="2">The sequence shown here is derived from an EMBL/GenBank/DDBJ whole genome shotgun (WGS) entry which is preliminary data.</text>
</comment>
<dbReference type="InterPro" id="IPR036249">
    <property type="entry name" value="Thioredoxin-like_sf"/>
</dbReference>
<reference evidence="2 3" key="1">
    <citation type="submission" date="2019-02" db="EMBL/GenBank/DDBJ databases">
        <title>Genomic Encyclopedia of Type Strains, Phase IV (KMG-IV): sequencing the most valuable type-strain genomes for metagenomic binning, comparative biology and taxonomic classification.</title>
        <authorList>
            <person name="Goeker M."/>
        </authorList>
    </citation>
    <scope>NUCLEOTIDE SEQUENCE [LARGE SCALE GENOMIC DNA]</scope>
    <source>
        <strain evidence="2 3">DSM 105135</strain>
    </source>
</reference>
<accession>A0A4Q7YM78</accession>
<dbReference type="InterPro" id="IPR050553">
    <property type="entry name" value="Thioredoxin_ResA/DsbE_sf"/>
</dbReference>
<gene>
    <name evidence="2" type="ORF">EV700_2612</name>
</gene>
<name>A0A4Q7YM78_9GAMM</name>
<evidence type="ECO:0000313" key="2">
    <source>
        <dbReference type="EMBL" id="RZU38677.1"/>
    </source>
</evidence>
<protein>
    <submittedName>
        <fullName evidence="2">Peroxiredoxin</fullName>
    </submittedName>
</protein>
<dbReference type="GO" id="GO:0016209">
    <property type="term" value="F:antioxidant activity"/>
    <property type="evidence" value="ECO:0007669"/>
    <property type="project" value="InterPro"/>
</dbReference>
<dbReference type="Proteomes" id="UP000292423">
    <property type="component" value="Unassembled WGS sequence"/>
</dbReference>
<sequence>MRLQPGQAAPAFTVTDFTGVSRSLSDYRGRKVLLSFYRYASCPFCNLRIHQLRQQAAVWEAKGLVMLAVFQSPAASILEYSAGETVEFPIIPDPEMTLYKTYGVESSWLAFAKSGLRAADIAKATAKGFLPGKVEGDMNRVPADFLIDEAGIIRTAFYGKDIGDHLATAAVEAFIAG</sequence>
<dbReference type="Gene3D" id="3.40.30.10">
    <property type="entry name" value="Glutaredoxin"/>
    <property type="match status" value="1"/>
</dbReference>
<dbReference type="GO" id="GO:0016491">
    <property type="term" value="F:oxidoreductase activity"/>
    <property type="evidence" value="ECO:0007669"/>
    <property type="project" value="InterPro"/>
</dbReference>
<dbReference type="EMBL" id="SHKX01000013">
    <property type="protein sequence ID" value="RZU38677.1"/>
    <property type="molecule type" value="Genomic_DNA"/>
</dbReference>
<dbReference type="SUPFAM" id="SSF52833">
    <property type="entry name" value="Thioredoxin-like"/>
    <property type="match status" value="1"/>
</dbReference>
<dbReference type="RefSeq" id="WP_165391475.1">
    <property type="nucleotide sequence ID" value="NZ_SHKX01000013.1"/>
</dbReference>
<keyword evidence="3" id="KW-1185">Reference proteome</keyword>